<keyword evidence="3" id="KW-1185">Reference proteome</keyword>
<dbReference type="WBParaSite" id="NBR_0000202501-mRNA-1">
    <property type="protein sequence ID" value="NBR_0000202501-mRNA-1"/>
    <property type="gene ID" value="NBR_0000202501"/>
</dbReference>
<keyword evidence="1" id="KW-0472">Membrane</keyword>
<gene>
    <name evidence="2" type="ORF">NBR_LOCUS2026</name>
</gene>
<organism evidence="4">
    <name type="scientific">Nippostrongylus brasiliensis</name>
    <name type="common">Rat hookworm</name>
    <dbReference type="NCBI Taxonomy" id="27835"/>
    <lineage>
        <taxon>Eukaryota</taxon>
        <taxon>Metazoa</taxon>
        <taxon>Ecdysozoa</taxon>
        <taxon>Nematoda</taxon>
        <taxon>Chromadorea</taxon>
        <taxon>Rhabditida</taxon>
        <taxon>Rhabditina</taxon>
        <taxon>Rhabditomorpha</taxon>
        <taxon>Strongyloidea</taxon>
        <taxon>Heligmosomidae</taxon>
        <taxon>Nippostrongylus</taxon>
    </lineage>
</organism>
<reference evidence="4" key="1">
    <citation type="submission" date="2017-02" db="UniProtKB">
        <authorList>
            <consortium name="WormBaseParasite"/>
        </authorList>
    </citation>
    <scope>IDENTIFICATION</scope>
</reference>
<evidence type="ECO:0000313" key="4">
    <source>
        <dbReference type="WBParaSite" id="NBR_0000202501-mRNA-1"/>
    </source>
</evidence>
<keyword evidence="1" id="KW-0812">Transmembrane</keyword>
<protein>
    <submittedName>
        <fullName evidence="4">SEA domain-containing protein</fullName>
    </submittedName>
</protein>
<evidence type="ECO:0000256" key="1">
    <source>
        <dbReference type="SAM" id="Phobius"/>
    </source>
</evidence>
<name>A0A0N4XHM3_NIPBR</name>
<keyword evidence="1" id="KW-1133">Transmembrane helix</keyword>
<sequence length="216" mass="24524">MNGFRNYTCNCAEGFYYNVTGKHCVKVGQEVKIILYFKQTPYSEIYNNVTHPEAISAKRTIQAAFEKIYGSNLIKLVFNKFTEGSLVAHMDLMLKLHDTGTFRNNEKIFKQFLVECDTSNRQCFGTLGNAYLPPDGWVAKSCPKGSNIVVTGPFSYRCECSWIYAGSQCRYPLTLILLILACIFLLTTIVAVLYSIFSKRRNRTGTYQLYSVPDGM</sequence>
<dbReference type="Proteomes" id="UP000271162">
    <property type="component" value="Unassembled WGS sequence"/>
</dbReference>
<evidence type="ECO:0000313" key="3">
    <source>
        <dbReference type="Proteomes" id="UP000271162"/>
    </source>
</evidence>
<dbReference type="STRING" id="27835.A0A0N4XHM3"/>
<accession>A0A0N4XHM3</accession>
<reference evidence="2 3" key="2">
    <citation type="submission" date="2018-11" db="EMBL/GenBank/DDBJ databases">
        <authorList>
            <consortium name="Pathogen Informatics"/>
        </authorList>
    </citation>
    <scope>NUCLEOTIDE SEQUENCE [LARGE SCALE GENOMIC DNA]</scope>
</reference>
<evidence type="ECO:0000313" key="2">
    <source>
        <dbReference type="EMBL" id="VDL65615.1"/>
    </source>
</evidence>
<feature type="transmembrane region" description="Helical" evidence="1">
    <location>
        <begin position="175"/>
        <end position="197"/>
    </location>
</feature>
<proteinExistence type="predicted"/>
<dbReference type="AlphaFoldDB" id="A0A0N4XHM3"/>
<dbReference type="EMBL" id="UYSL01002007">
    <property type="protein sequence ID" value="VDL65615.1"/>
    <property type="molecule type" value="Genomic_DNA"/>
</dbReference>